<name>A0ABR1XUT9_9PEZI</name>
<evidence type="ECO:0000259" key="1">
    <source>
        <dbReference type="Pfam" id="PF13460"/>
    </source>
</evidence>
<keyword evidence="3" id="KW-1185">Reference proteome</keyword>
<dbReference type="Pfam" id="PF13460">
    <property type="entry name" value="NAD_binding_10"/>
    <property type="match status" value="1"/>
</dbReference>
<sequence length="347" mass="37075">MATTTNKKYDDVIVFGPTGDVGGHAALAASTYGAKVWLGMRTPSKAIPLLAHQSAGEEKQWFERIHADLTDPTSIRAAVQHSGAKAAYVYLVPTADGLASSLAAMKAAGIEFVVFLSSFSVPYGAGLDVRAVPPQKLIAHAHAAVEANLEDLRIPHAALRPAYFASNPFKVGLDAAKFPALEANIFNGAFEVDCIAPDDIGRVAGALLVAPPADLLDDKDAAASPAGEKKGKKVFYLCGPQRLSQDGAFDVIRDVSGRDVTVNHLSMQAWIERQVAVGMPPPVATYLAEAYDHGFTEEQYRRDMYEQAVANVKEITGRDAMSFEEYVRLHFDELVGKAAVPGGTFSS</sequence>
<accession>A0ABR1XUT9</accession>
<comment type="caution">
    <text evidence="2">The sequence shown here is derived from an EMBL/GenBank/DDBJ whole genome shotgun (WGS) entry which is preliminary data.</text>
</comment>
<feature type="domain" description="NAD(P)-binding" evidence="1">
    <location>
        <begin position="16"/>
        <end position="170"/>
    </location>
</feature>
<dbReference type="InterPro" id="IPR016040">
    <property type="entry name" value="NAD(P)-bd_dom"/>
</dbReference>
<dbReference type="PANTHER" id="PTHR43162:SF1">
    <property type="entry name" value="PRESTALK A DIFFERENTIATION PROTEIN A"/>
    <property type="match status" value="1"/>
</dbReference>
<evidence type="ECO:0000313" key="3">
    <source>
        <dbReference type="Proteomes" id="UP001456524"/>
    </source>
</evidence>
<protein>
    <recommendedName>
        <fullName evidence="1">NAD(P)-binding domain-containing protein</fullName>
    </recommendedName>
</protein>
<organism evidence="2 3">
    <name type="scientific">Phyllosticta citrichinensis</name>
    <dbReference type="NCBI Taxonomy" id="1130410"/>
    <lineage>
        <taxon>Eukaryota</taxon>
        <taxon>Fungi</taxon>
        <taxon>Dikarya</taxon>
        <taxon>Ascomycota</taxon>
        <taxon>Pezizomycotina</taxon>
        <taxon>Dothideomycetes</taxon>
        <taxon>Dothideomycetes incertae sedis</taxon>
        <taxon>Botryosphaeriales</taxon>
        <taxon>Phyllostictaceae</taxon>
        <taxon>Phyllosticta</taxon>
    </lineage>
</organism>
<dbReference type="SUPFAM" id="SSF51735">
    <property type="entry name" value="NAD(P)-binding Rossmann-fold domains"/>
    <property type="match status" value="1"/>
</dbReference>
<dbReference type="Gene3D" id="3.40.50.720">
    <property type="entry name" value="NAD(P)-binding Rossmann-like Domain"/>
    <property type="match status" value="1"/>
</dbReference>
<dbReference type="EMBL" id="JBBWUH010000005">
    <property type="protein sequence ID" value="KAK8167008.1"/>
    <property type="molecule type" value="Genomic_DNA"/>
</dbReference>
<dbReference type="PANTHER" id="PTHR43162">
    <property type="match status" value="1"/>
</dbReference>
<proteinExistence type="predicted"/>
<reference evidence="2 3" key="1">
    <citation type="journal article" date="2022" name="G3 (Bethesda)">
        <title>Enemy or ally: a genomic approach to elucidate the lifestyle of Phyllosticta citrichinaensis.</title>
        <authorList>
            <person name="Buijs V.A."/>
            <person name="Groenewald J.Z."/>
            <person name="Haridas S."/>
            <person name="LaButti K.M."/>
            <person name="Lipzen A."/>
            <person name="Martin F.M."/>
            <person name="Barry K."/>
            <person name="Grigoriev I.V."/>
            <person name="Crous P.W."/>
            <person name="Seidl M.F."/>
        </authorList>
    </citation>
    <scope>NUCLEOTIDE SEQUENCE [LARGE SCALE GENOMIC DNA]</scope>
    <source>
        <strain evidence="2 3">CBS 129764</strain>
    </source>
</reference>
<dbReference type="InterPro" id="IPR051604">
    <property type="entry name" value="Ergot_Alk_Oxidoreductase"/>
</dbReference>
<dbReference type="InterPro" id="IPR036291">
    <property type="entry name" value="NAD(P)-bd_dom_sf"/>
</dbReference>
<gene>
    <name evidence="2" type="ORF">IWX90DRAFT_231847</name>
</gene>
<dbReference type="Proteomes" id="UP001456524">
    <property type="component" value="Unassembled WGS sequence"/>
</dbReference>
<evidence type="ECO:0000313" key="2">
    <source>
        <dbReference type="EMBL" id="KAK8167008.1"/>
    </source>
</evidence>